<name>A0ACB8BF00_9AGAM</name>
<accession>A0ACB8BF00</accession>
<protein>
    <submittedName>
        <fullName evidence="1">Uncharacterized protein</fullName>
    </submittedName>
</protein>
<keyword evidence="2" id="KW-1185">Reference proteome</keyword>
<reference evidence="1" key="1">
    <citation type="journal article" date="2021" name="New Phytol.">
        <title>Evolutionary innovations through gain and loss of genes in the ectomycorrhizal Boletales.</title>
        <authorList>
            <person name="Wu G."/>
            <person name="Miyauchi S."/>
            <person name="Morin E."/>
            <person name="Kuo A."/>
            <person name="Drula E."/>
            <person name="Varga T."/>
            <person name="Kohler A."/>
            <person name="Feng B."/>
            <person name="Cao Y."/>
            <person name="Lipzen A."/>
            <person name="Daum C."/>
            <person name="Hundley H."/>
            <person name="Pangilinan J."/>
            <person name="Johnson J."/>
            <person name="Barry K."/>
            <person name="LaButti K."/>
            <person name="Ng V."/>
            <person name="Ahrendt S."/>
            <person name="Min B."/>
            <person name="Choi I.G."/>
            <person name="Park H."/>
            <person name="Plett J.M."/>
            <person name="Magnuson J."/>
            <person name="Spatafora J.W."/>
            <person name="Nagy L.G."/>
            <person name="Henrissat B."/>
            <person name="Grigoriev I.V."/>
            <person name="Yang Z.L."/>
            <person name="Xu J."/>
            <person name="Martin F.M."/>
        </authorList>
    </citation>
    <scope>NUCLEOTIDE SEQUENCE</scope>
    <source>
        <strain evidence="1">KUC20120723A-06</strain>
    </source>
</reference>
<gene>
    <name evidence="1" type="ORF">BV22DRAFT_1035216</name>
</gene>
<dbReference type="EMBL" id="MU266427">
    <property type="protein sequence ID" value="KAH7924325.1"/>
    <property type="molecule type" value="Genomic_DNA"/>
</dbReference>
<organism evidence="1 2">
    <name type="scientific">Leucogyrophana mollusca</name>
    <dbReference type="NCBI Taxonomy" id="85980"/>
    <lineage>
        <taxon>Eukaryota</taxon>
        <taxon>Fungi</taxon>
        <taxon>Dikarya</taxon>
        <taxon>Basidiomycota</taxon>
        <taxon>Agaricomycotina</taxon>
        <taxon>Agaricomycetes</taxon>
        <taxon>Agaricomycetidae</taxon>
        <taxon>Boletales</taxon>
        <taxon>Boletales incertae sedis</taxon>
        <taxon>Leucogyrophana</taxon>
    </lineage>
</organism>
<sequence>MVNFAELKQKAEKAKDASVTSMTNTRDKYSSVPSSQTNWDPNWKVGQGQQPPPHSRSTRGSSNAPPPPPPLRSRPDFAASSISSAPPPPPVPVSTRPDFAPPPTYVRQPPPTRFAGAQQQTASSSSADEIDWANLTQEDKEVFFDWLDEFFSRFLNVELSPRTSASVRVSPLPPVRGPPPRVNMAARPQLS</sequence>
<dbReference type="Proteomes" id="UP000790709">
    <property type="component" value="Unassembled WGS sequence"/>
</dbReference>
<evidence type="ECO:0000313" key="1">
    <source>
        <dbReference type="EMBL" id="KAH7924325.1"/>
    </source>
</evidence>
<proteinExistence type="predicted"/>
<evidence type="ECO:0000313" key="2">
    <source>
        <dbReference type="Proteomes" id="UP000790709"/>
    </source>
</evidence>
<comment type="caution">
    <text evidence="1">The sequence shown here is derived from an EMBL/GenBank/DDBJ whole genome shotgun (WGS) entry which is preliminary data.</text>
</comment>